<evidence type="ECO:0000313" key="3">
    <source>
        <dbReference type="EMBL" id="KAG7730866.1"/>
    </source>
</evidence>
<dbReference type="EMBL" id="JAHLUH010000001">
    <property type="protein sequence ID" value="KAG7730866.1"/>
    <property type="molecule type" value="Genomic_DNA"/>
</dbReference>
<dbReference type="Pfam" id="PF00551">
    <property type="entry name" value="Formyl_trans_N"/>
    <property type="match status" value="1"/>
</dbReference>
<dbReference type="GO" id="GO:0005739">
    <property type="term" value="C:mitochondrion"/>
    <property type="evidence" value="ECO:0007669"/>
    <property type="project" value="TreeGrafter"/>
</dbReference>
<dbReference type="Gene3D" id="3.40.50.12230">
    <property type="match status" value="1"/>
</dbReference>
<dbReference type="GO" id="GO:0004479">
    <property type="term" value="F:methionyl-tRNA formyltransferase activity"/>
    <property type="evidence" value="ECO:0007669"/>
    <property type="project" value="UniProtKB-EC"/>
</dbReference>
<dbReference type="AlphaFoldDB" id="A0AAN6I2U6"/>
<dbReference type="EC" id="2.1.2.9" evidence="1"/>
<comment type="caution">
    <text evidence="3">The sequence shown here is derived from an EMBL/GenBank/DDBJ whole genome shotgun (WGS) entry which is preliminary data.</text>
</comment>
<proteinExistence type="predicted"/>
<evidence type="ECO:0000256" key="1">
    <source>
        <dbReference type="ARBA" id="ARBA00012261"/>
    </source>
</evidence>
<dbReference type="PANTHER" id="PTHR11138:SF5">
    <property type="entry name" value="METHIONYL-TRNA FORMYLTRANSFERASE, MITOCHONDRIAL"/>
    <property type="match status" value="1"/>
</dbReference>
<organism evidence="3 4">
    <name type="scientific">Ogataea haglerorum</name>
    <dbReference type="NCBI Taxonomy" id="1937702"/>
    <lineage>
        <taxon>Eukaryota</taxon>
        <taxon>Fungi</taxon>
        <taxon>Dikarya</taxon>
        <taxon>Ascomycota</taxon>
        <taxon>Saccharomycotina</taxon>
        <taxon>Pichiomycetes</taxon>
        <taxon>Pichiales</taxon>
        <taxon>Pichiaceae</taxon>
        <taxon>Ogataea</taxon>
    </lineage>
</organism>
<protein>
    <recommendedName>
        <fullName evidence="1">methionyl-tRNA formyltransferase</fullName>
        <ecNumber evidence="1">2.1.2.9</ecNumber>
    </recommendedName>
</protein>
<sequence length="270" mass="30245">MPKIAYFGSDKFSIRCLTHLLPKYADAVTVVARTAKLSGRGLRQYKEPLIVEYASQAGLPVVRADERADFDLLRGQFDICVAVSFGLLIPASFLESLKYPGLNVHPSLLPAFSGPAPMQRALLSHQKYTGVSLQTLDKKRFDRGRILAQERQEIAEAETLDSLCEKLADSGGKLLRNSLDTGLYEPQNYPSFVSQESYSYAAKIKPAEKHIDWNNYTTEHIMRRQNTLGPLFANVQAVSKENQPILKRVYLPNLQPATMRQDRQQNSSAA</sequence>
<name>A0AAN6I2U6_9ASCO</name>
<dbReference type="InterPro" id="IPR041711">
    <property type="entry name" value="Met-tRNA-FMT_N"/>
</dbReference>
<dbReference type="PANTHER" id="PTHR11138">
    <property type="entry name" value="METHIONYL-TRNA FORMYLTRANSFERASE"/>
    <property type="match status" value="1"/>
</dbReference>
<dbReference type="InterPro" id="IPR002376">
    <property type="entry name" value="Formyl_transf_N"/>
</dbReference>
<feature type="domain" description="Formyl transferase N-terminal" evidence="2">
    <location>
        <begin position="25"/>
        <end position="176"/>
    </location>
</feature>
<dbReference type="SUPFAM" id="SSF53328">
    <property type="entry name" value="Formyltransferase"/>
    <property type="match status" value="1"/>
</dbReference>
<evidence type="ECO:0000313" key="4">
    <source>
        <dbReference type="Proteomes" id="UP000738402"/>
    </source>
</evidence>
<accession>A0AAN6I2U6</accession>
<evidence type="ECO:0000259" key="2">
    <source>
        <dbReference type="Pfam" id="PF00551"/>
    </source>
</evidence>
<reference evidence="3" key="1">
    <citation type="journal article" date="2021" name="G3 (Bethesda)">
        <title>Genomic diversity, chromosomal rearrangements, and interspecies hybridization in the ogataea polymorpha species complex.</title>
        <authorList>
            <person name="Hanson S.J."/>
            <person name="Cinneide E.O."/>
            <person name="Salzberg L.I."/>
            <person name="Wolfe K.H."/>
            <person name="McGowan J."/>
            <person name="Fitzpatrick D.A."/>
            <person name="Matlin K."/>
        </authorList>
    </citation>
    <scope>NUCLEOTIDE SEQUENCE</scope>
    <source>
        <strain evidence="3">83-405-1</strain>
    </source>
</reference>
<dbReference type="CDD" id="cd08646">
    <property type="entry name" value="FMT_core_Met-tRNA-FMT_N"/>
    <property type="match status" value="1"/>
</dbReference>
<gene>
    <name evidence="3" type="ORF">KL933_000661</name>
</gene>
<dbReference type="Proteomes" id="UP000738402">
    <property type="component" value="Unassembled WGS sequence"/>
</dbReference>
<dbReference type="InterPro" id="IPR036477">
    <property type="entry name" value="Formyl_transf_N_sf"/>
</dbReference>